<dbReference type="Pfam" id="PF19268">
    <property type="entry name" value="CIS_TMP"/>
    <property type="match status" value="1"/>
</dbReference>
<name>A0A4U3ESU4_9GAMM</name>
<comment type="caution">
    <text evidence="1">The sequence shown here is derived from an EMBL/GenBank/DDBJ whole genome shotgun (WGS) entry which is preliminary data.</text>
</comment>
<protein>
    <submittedName>
        <fullName evidence="1">Uncharacterized protein</fullName>
    </submittedName>
</protein>
<evidence type="ECO:0000313" key="1">
    <source>
        <dbReference type="EMBL" id="TKJ83641.1"/>
    </source>
</evidence>
<sequence length="383" mass="42862">MLENAAAKAEEAFYSGDATDPQTLLAELRHQPAVLSSLAVMCLQSVTLRQLLQSRDPSLLRLLLQTLLERVKPEEVVLPASYYHRVTASRLALAALGYLLNDRQGCCWLSEHYPEVSQFYSWSKAAFSGEIAVELIIQLLTPEVLPATVTDRWIKPLWQHKAVRSLVLLHAGRGTTEEIEFRLNRPIAEEEHCEPHVGSQFISRKHKTLGTALQNVRNAGVILLWPLFTQLFSLLALTEDQKFVSEQTRWLAALSLDHLAGGNAELVTEGLTINKLLCGLSAESSLPEGCLLSTEQQRLTDEWLTAVCQQLPGGKKLDIADIRALFLQRPGEILTDTQPPRIAVQPEAFDYLLRDWPWPLTLATFPWLDQPLTIVWPLNGLTG</sequence>
<gene>
    <name evidence="1" type="ORF">EpCFBP13511_22500</name>
</gene>
<dbReference type="AlphaFoldDB" id="A0A4U3ESU4"/>
<reference evidence="1 2" key="1">
    <citation type="journal article" date="2019" name="Sci. Rep.">
        <title>Differences in resource use lead to coexistence of seed-transmitted microbial populations.</title>
        <authorList>
            <person name="Torres-Cortes G."/>
            <person name="Garcia B.J."/>
            <person name="Compant S."/>
            <person name="Rezki S."/>
            <person name="Jones P."/>
            <person name="Preveaux A."/>
            <person name="Briand M."/>
            <person name="Roulet A."/>
            <person name="Bouchez O."/>
            <person name="Jacobson D."/>
            <person name="Barret M."/>
        </authorList>
    </citation>
    <scope>NUCLEOTIDE SEQUENCE [LARGE SCALE GENOMIC DNA]</scope>
    <source>
        <strain evidence="1 2">CFBP13511</strain>
    </source>
</reference>
<accession>A0A4U3ESU4</accession>
<organism evidence="1 2">
    <name type="scientific">Erwinia persicina</name>
    <dbReference type="NCBI Taxonomy" id="55211"/>
    <lineage>
        <taxon>Bacteria</taxon>
        <taxon>Pseudomonadati</taxon>
        <taxon>Pseudomonadota</taxon>
        <taxon>Gammaproteobacteria</taxon>
        <taxon>Enterobacterales</taxon>
        <taxon>Erwiniaceae</taxon>
        <taxon>Erwinia</taxon>
    </lineage>
</organism>
<dbReference type="Proteomes" id="UP000306393">
    <property type="component" value="Unassembled WGS sequence"/>
</dbReference>
<proteinExistence type="predicted"/>
<dbReference type="InterPro" id="IPR045538">
    <property type="entry name" value="CIS_TMP"/>
</dbReference>
<evidence type="ECO:0000313" key="2">
    <source>
        <dbReference type="Proteomes" id="UP000306393"/>
    </source>
</evidence>
<dbReference type="EMBL" id="QGAC01000035">
    <property type="protein sequence ID" value="TKJ83641.1"/>
    <property type="molecule type" value="Genomic_DNA"/>
</dbReference>